<dbReference type="EMBL" id="JABFAC010000010">
    <property type="protein sequence ID" value="MBA0626743.1"/>
    <property type="molecule type" value="Genomic_DNA"/>
</dbReference>
<keyword evidence="3" id="KW-1185">Reference proteome</keyword>
<feature type="compositionally biased region" description="Basic and acidic residues" evidence="1">
    <location>
        <begin position="88"/>
        <end position="98"/>
    </location>
</feature>
<evidence type="ECO:0000256" key="1">
    <source>
        <dbReference type="SAM" id="MobiDB-lite"/>
    </source>
</evidence>
<sequence>MLDNRNQKIYAHSNLFGCDNSIEKTEDSDRTVYARYQYEILREERDTGHNNRGDVEKSYLNPNFILLGSGQKILTTGIDNWRNMDSRELNGADGDNRPMDLVLTDENDPLLSVEGKK</sequence>
<gene>
    <name evidence="2" type="ORF">Godav_004348</name>
</gene>
<proteinExistence type="predicted"/>
<feature type="non-terminal residue" evidence="2">
    <location>
        <position position="1"/>
    </location>
</feature>
<accession>A0A7J8SLF8</accession>
<protein>
    <submittedName>
        <fullName evidence="2">Uncharacterized protein</fullName>
    </submittedName>
</protein>
<dbReference type="Proteomes" id="UP000593561">
    <property type="component" value="Unassembled WGS sequence"/>
</dbReference>
<comment type="caution">
    <text evidence="2">The sequence shown here is derived from an EMBL/GenBank/DDBJ whole genome shotgun (WGS) entry which is preliminary data.</text>
</comment>
<organism evidence="2 3">
    <name type="scientific">Gossypium davidsonii</name>
    <name type="common">Davidson's cotton</name>
    <name type="synonym">Gossypium klotzschianum subsp. davidsonii</name>
    <dbReference type="NCBI Taxonomy" id="34287"/>
    <lineage>
        <taxon>Eukaryota</taxon>
        <taxon>Viridiplantae</taxon>
        <taxon>Streptophyta</taxon>
        <taxon>Embryophyta</taxon>
        <taxon>Tracheophyta</taxon>
        <taxon>Spermatophyta</taxon>
        <taxon>Magnoliopsida</taxon>
        <taxon>eudicotyledons</taxon>
        <taxon>Gunneridae</taxon>
        <taxon>Pentapetalae</taxon>
        <taxon>rosids</taxon>
        <taxon>malvids</taxon>
        <taxon>Malvales</taxon>
        <taxon>Malvaceae</taxon>
        <taxon>Malvoideae</taxon>
        <taxon>Gossypium</taxon>
    </lineage>
</organism>
<evidence type="ECO:0000313" key="3">
    <source>
        <dbReference type="Proteomes" id="UP000593561"/>
    </source>
</evidence>
<evidence type="ECO:0000313" key="2">
    <source>
        <dbReference type="EMBL" id="MBA0626743.1"/>
    </source>
</evidence>
<name>A0A7J8SLF8_GOSDV</name>
<feature type="region of interest" description="Disordered" evidence="1">
    <location>
        <begin position="88"/>
        <end position="117"/>
    </location>
</feature>
<dbReference type="AlphaFoldDB" id="A0A7J8SLF8"/>
<reference evidence="2 3" key="1">
    <citation type="journal article" date="2019" name="Genome Biol. Evol.">
        <title>Insights into the evolution of the New World diploid cottons (Gossypium, subgenus Houzingenia) based on genome sequencing.</title>
        <authorList>
            <person name="Grover C.E."/>
            <person name="Arick M.A. 2nd"/>
            <person name="Thrash A."/>
            <person name="Conover J.L."/>
            <person name="Sanders W.S."/>
            <person name="Peterson D.G."/>
            <person name="Frelichowski J.E."/>
            <person name="Scheffler J.A."/>
            <person name="Scheffler B.E."/>
            <person name="Wendel J.F."/>
        </authorList>
    </citation>
    <scope>NUCLEOTIDE SEQUENCE [LARGE SCALE GENOMIC DNA]</scope>
    <source>
        <strain evidence="2">27</strain>
        <tissue evidence="2">Leaf</tissue>
    </source>
</reference>